<dbReference type="PANTHER" id="PTHR10429:SF0">
    <property type="entry name" value="DNA-3-METHYLADENINE GLYCOSYLASE"/>
    <property type="match status" value="1"/>
</dbReference>
<keyword evidence="7" id="KW-1185">Reference proteome</keyword>
<comment type="similarity">
    <text evidence="1 5">Belongs to the DNA glycosylase MPG family.</text>
</comment>
<dbReference type="GO" id="GO:0006284">
    <property type="term" value="P:base-excision repair"/>
    <property type="evidence" value="ECO:0007669"/>
    <property type="project" value="InterPro"/>
</dbReference>
<gene>
    <name evidence="6" type="ORF">GV68_00080</name>
</gene>
<dbReference type="NCBIfam" id="NF002003">
    <property type="entry name" value="PRK00802.1-3"/>
    <property type="match status" value="1"/>
</dbReference>
<dbReference type="GO" id="GO:0003677">
    <property type="term" value="F:DNA binding"/>
    <property type="evidence" value="ECO:0007669"/>
    <property type="project" value="InterPro"/>
</dbReference>
<accession>A0A922P6Q5</accession>
<dbReference type="OrthoDB" id="9794313at2"/>
<organism evidence="6 7">
    <name type="scientific">Pseudorhizobium pelagicum</name>
    <dbReference type="NCBI Taxonomy" id="1509405"/>
    <lineage>
        <taxon>Bacteria</taxon>
        <taxon>Pseudomonadati</taxon>
        <taxon>Pseudomonadota</taxon>
        <taxon>Alphaproteobacteria</taxon>
        <taxon>Hyphomicrobiales</taxon>
        <taxon>Rhizobiaceae</taxon>
        <taxon>Rhizobium/Agrobacterium group</taxon>
        <taxon>Pseudorhizobium</taxon>
    </lineage>
</organism>
<dbReference type="EMBL" id="JOKJ01000001">
    <property type="protein sequence ID" value="KEQ10721.1"/>
    <property type="molecule type" value="Genomic_DNA"/>
</dbReference>
<dbReference type="SUPFAM" id="SSF50486">
    <property type="entry name" value="FMT C-terminal domain-like"/>
    <property type="match status" value="1"/>
</dbReference>
<evidence type="ECO:0000313" key="7">
    <source>
        <dbReference type="Proteomes" id="UP000052167"/>
    </source>
</evidence>
<dbReference type="AlphaFoldDB" id="A0A922P6Q5"/>
<dbReference type="GO" id="GO:0003905">
    <property type="term" value="F:alkylbase DNA N-glycosylase activity"/>
    <property type="evidence" value="ECO:0007669"/>
    <property type="project" value="InterPro"/>
</dbReference>
<dbReference type="FunFam" id="3.10.300.10:FF:000001">
    <property type="entry name" value="Putative 3-methyladenine DNA glycosylase"/>
    <property type="match status" value="1"/>
</dbReference>
<name>A0A922P6Q5_9HYPH</name>
<dbReference type="PANTHER" id="PTHR10429">
    <property type="entry name" value="DNA-3-METHYLADENINE GLYCOSYLASE"/>
    <property type="match status" value="1"/>
</dbReference>
<dbReference type="InterPro" id="IPR011034">
    <property type="entry name" value="Formyl_transferase-like_C_sf"/>
</dbReference>
<comment type="caution">
    <text evidence="6">The sequence shown here is derived from an EMBL/GenBank/DDBJ whole genome shotgun (WGS) entry which is preliminary data.</text>
</comment>
<proteinExistence type="inferred from homology"/>
<evidence type="ECO:0000256" key="1">
    <source>
        <dbReference type="ARBA" id="ARBA00009232"/>
    </source>
</evidence>
<evidence type="ECO:0000256" key="3">
    <source>
        <dbReference type="ARBA" id="ARBA00022801"/>
    </source>
</evidence>
<dbReference type="HAMAP" id="MF_00527">
    <property type="entry name" value="3MGH"/>
    <property type="match status" value="1"/>
</dbReference>
<sequence length="189" mass="20534">MAQDDSPFDRSAVEVARHLIGASLTFNGVGGIIVETEAYEREDPASHSFRGPTDRNRSMFGPAGHVYVYRSYGIHWCLNIVCRPGSAVLIRALEPRWGLEDMQERRGSRGLRLLCAGPGRVCQALAISRAQDGLPLVEPPFDLSFPTGPAEVVVGTRIGITKAADLSWRFGLKGSPFVSRRFPGPALGT</sequence>
<keyword evidence="4 5" id="KW-0234">DNA repair</keyword>
<evidence type="ECO:0000256" key="4">
    <source>
        <dbReference type="ARBA" id="ARBA00023204"/>
    </source>
</evidence>
<dbReference type="InterPro" id="IPR003180">
    <property type="entry name" value="MPG"/>
</dbReference>
<dbReference type="EC" id="3.2.2.-" evidence="5"/>
<dbReference type="Proteomes" id="UP000052167">
    <property type="component" value="Unassembled WGS sequence"/>
</dbReference>
<dbReference type="CDD" id="cd00540">
    <property type="entry name" value="AAG"/>
    <property type="match status" value="1"/>
</dbReference>
<reference evidence="6 7" key="1">
    <citation type="submission" date="2014-06" db="EMBL/GenBank/DDBJ databases">
        <title>Rhizobium pelagicum/R2-400B4.</title>
        <authorList>
            <person name="Kimes N.E."/>
            <person name="Lopez-Perez M."/>
        </authorList>
    </citation>
    <scope>NUCLEOTIDE SEQUENCE [LARGE SCALE GENOMIC DNA]</scope>
    <source>
        <strain evidence="6 7">R2-400B4</strain>
    </source>
</reference>
<evidence type="ECO:0000313" key="6">
    <source>
        <dbReference type="EMBL" id="KEQ10721.1"/>
    </source>
</evidence>
<evidence type="ECO:0000256" key="2">
    <source>
        <dbReference type="ARBA" id="ARBA00022763"/>
    </source>
</evidence>
<dbReference type="NCBIfam" id="TIGR00567">
    <property type="entry name" value="3mg"/>
    <property type="match status" value="1"/>
</dbReference>
<dbReference type="Pfam" id="PF02245">
    <property type="entry name" value="Pur_DNA_glyco"/>
    <property type="match status" value="1"/>
</dbReference>
<keyword evidence="2 5" id="KW-0227">DNA damage</keyword>
<dbReference type="RefSeq" id="WP_037166480.1">
    <property type="nucleotide sequence ID" value="NZ_CAJXID010000026.1"/>
</dbReference>
<dbReference type="Gene3D" id="3.10.300.10">
    <property type="entry name" value="Methylpurine-DNA glycosylase (MPG)"/>
    <property type="match status" value="1"/>
</dbReference>
<dbReference type="InterPro" id="IPR036995">
    <property type="entry name" value="MPG_sf"/>
</dbReference>
<keyword evidence="3 5" id="KW-0378">Hydrolase</keyword>
<evidence type="ECO:0000256" key="5">
    <source>
        <dbReference type="HAMAP-Rule" id="MF_00527"/>
    </source>
</evidence>
<protein>
    <recommendedName>
        <fullName evidence="5">Putative 3-methyladenine DNA glycosylase</fullName>
        <ecNumber evidence="5">3.2.2.-</ecNumber>
    </recommendedName>
</protein>